<protein>
    <submittedName>
        <fullName evidence="2">Uncharacterized protein</fullName>
    </submittedName>
</protein>
<feature type="compositionally biased region" description="Basic and acidic residues" evidence="1">
    <location>
        <begin position="27"/>
        <end position="36"/>
    </location>
</feature>
<evidence type="ECO:0000313" key="3">
    <source>
        <dbReference type="Proteomes" id="UP000290540"/>
    </source>
</evidence>
<accession>A0A4Q2V7X2</accession>
<feature type="region of interest" description="Disordered" evidence="1">
    <location>
        <begin position="1"/>
        <end position="36"/>
    </location>
</feature>
<gene>
    <name evidence="2" type="ORF">BFJ63_vAg14488</name>
</gene>
<evidence type="ECO:0000313" key="2">
    <source>
        <dbReference type="EMBL" id="RYC82610.1"/>
    </source>
</evidence>
<evidence type="ECO:0000256" key="1">
    <source>
        <dbReference type="SAM" id="MobiDB-lite"/>
    </source>
</evidence>
<proteinExistence type="predicted"/>
<reference evidence="2 3" key="1">
    <citation type="submission" date="2016-12" db="EMBL/GenBank/DDBJ databases">
        <title>Draft genome sequence of Fusarium oxysporum causing rot on Narcissus.</title>
        <authorList>
            <person name="Armitage A.D."/>
            <person name="Taylor A."/>
            <person name="Clarkson J.P."/>
            <person name="Harrison R.J."/>
            <person name="Jackson A.C."/>
        </authorList>
    </citation>
    <scope>NUCLEOTIDE SEQUENCE [LARGE SCALE GENOMIC DNA]</scope>
    <source>
        <strain evidence="2 3">N139</strain>
    </source>
</reference>
<organism evidence="2 3">
    <name type="scientific">Fusarium oxysporum f. sp. narcissi</name>
    <dbReference type="NCBI Taxonomy" id="451672"/>
    <lineage>
        <taxon>Eukaryota</taxon>
        <taxon>Fungi</taxon>
        <taxon>Dikarya</taxon>
        <taxon>Ascomycota</taxon>
        <taxon>Pezizomycotina</taxon>
        <taxon>Sordariomycetes</taxon>
        <taxon>Hypocreomycetidae</taxon>
        <taxon>Hypocreales</taxon>
        <taxon>Nectriaceae</taxon>
        <taxon>Fusarium</taxon>
        <taxon>Fusarium oxysporum species complex</taxon>
    </lineage>
</organism>
<sequence length="62" mass="6623">MGPNGTSGDKRGDQADPAPQTRITWSKIERHPKEEVSSAVCKGSLLRLPMTLCNGASVSELL</sequence>
<dbReference type="EMBL" id="MQTW01000177">
    <property type="protein sequence ID" value="RYC82610.1"/>
    <property type="molecule type" value="Genomic_DNA"/>
</dbReference>
<name>A0A4Q2V7X2_FUSOX</name>
<comment type="caution">
    <text evidence="2">The sequence shown here is derived from an EMBL/GenBank/DDBJ whole genome shotgun (WGS) entry which is preliminary data.</text>
</comment>
<dbReference type="AlphaFoldDB" id="A0A4Q2V7X2"/>
<dbReference type="Proteomes" id="UP000290540">
    <property type="component" value="Unassembled WGS sequence"/>
</dbReference>